<keyword evidence="1" id="KW-0812">Transmembrane</keyword>
<protein>
    <submittedName>
        <fullName evidence="2">Uncharacterized protein</fullName>
    </submittedName>
</protein>
<keyword evidence="1" id="KW-1133">Transmembrane helix</keyword>
<proteinExistence type="predicted"/>
<comment type="caution">
    <text evidence="2">The sequence shown here is derived from an EMBL/GenBank/DDBJ whole genome shotgun (WGS) entry which is preliminary data.</text>
</comment>
<dbReference type="Proteomes" id="UP001549321">
    <property type="component" value="Unassembled WGS sequence"/>
</dbReference>
<dbReference type="EMBL" id="JBEPSM010000001">
    <property type="protein sequence ID" value="MET4632692.1"/>
    <property type="molecule type" value="Genomic_DNA"/>
</dbReference>
<keyword evidence="3" id="KW-1185">Reference proteome</keyword>
<evidence type="ECO:0000313" key="2">
    <source>
        <dbReference type="EMBL" id="MET4632692.1"/>
    </source>
</evidence>
<accession>A0ABV2QUI4</accession>
<sequence>MTAYIRDVAALGALMLFIAMVSLWSDLLVHVV</sequence>
<keyword evidence="1" id="KW-0472">Membrane</keyword>
<reference evidence="2 3" key="1">
    <citation type="submission" date="2024-06" db="EMBL/GenBank/DDBJ databases">
        <title>Sorghum-associated microbial communities from plants grown in Nebraska, USA.</title>
        <authorList>
            <person name="Schachtman D."/>
        </authorList>
    </citation>
    <scope>NUCLEOTIDE SEQUENCE [LARGE SCALE GENOMIC DNA]</scope>
    <source>
        <strain evidence="2 3">3207</strain>
    </source>
</reference>
<name>A0ABV2QUI4_9HYPH</name>
<feature type="transmembrane region" description="Helical" evidence="1">
    <location>
        <begin position="7"/>
        <end position="25"/>
    </location>
</feature>
<organism evidence="2 3">
    <name type="scientific">Kaistia defluvii</name>
    <dbReference type="NCBI Taxonomy" id="410841"/>
    <lineage>
        <taxon>Bacteria</taxon>
        <taxon>Pseudomonadati</taxon>
        <taxon>Pseudomonadota</taxon>
        <taxon>Alphaproteobacteria</taxon>
        <taxon>Hyphomicrobiales</taxon>
        <taxon>Kaistiaceae</taxon>
        <taxon>Kaistia</taxon>
    </lineage>
</organism>
<evidence type="ECO:0000256" key="1">
    <source>
        <dbReference type="SAM" id="Phobius"/>
    </source>
</evidence>
<evidence type="ECO:0000313" key="3">
    <source>
        <dbReference type="Proteomes" id="UP001549321"/>
    </source>
</evidence>
<gene>
    <name evidence="2" type="ORF">ABIE08_000605</name>
</gene>